<dbReference type="InterPro" id="IPR012337">
    <property type="entry name" value="RNaseH-like_sf"/>
</dbReference>
<evidence type="ECO:0000313" key="4">
    <source>
        <dbReference type="EMBL" id="KFD60320.1"/>
    </source>
</evidence>
<evidence type="ECO:0000259" key="2">
    <source>
        <dbReference type="Pfam" id="PF18701"/>
    </source>
</evidence>
<proteinExistence type="predicted"/>
<dbReference type="InterPro" id="IPR040676">
    <property type="entry name" value="DUF5641"/>
</dbReference>
<dbReference type="Pfam" id="PF18701">
    <property type="entry name" value="DUF5641"/>
    <property type="match status" value="1"/>
</dbReference>
<dbReference type="Proteomes" id="UP000030758">
    <property type="component" value="Unassembled WGS sequence"/>
</dbReference>
<feature type="domain" description="DUF5641" evidence="2">
    <location>
        <begin position="344"/>
        <end position="437"/>
    </location>
</feature>
<dbReference type="EMBL" id="KL367676">
    <property type="protein sequence ID" value="KFD60320.1"/>
    <property type="molecule type" value="Genomic_DNA"/>
</dbReference>
<dbReference type="PANTHER" id="PTHR47331">
    <property type="entry name" value="PHD-TYPE DOMAIN-CONTAINING PROTEIN"/>
    <property type="match status" value="1"/>
</dbReference>
<gene>
    <name evidence="3" type="ORF">M513_08853</name>
    <name evidence="4" type="ORF">M514_08853</name>
</gene>
<evidence type="ECO:0000313" key="3">
    <source>
        <dbReference type="EMBL" id="KFD50225.1"/>
    </source>
</evidence>
<name>A0A085MSX4_9BILA</name>
<dbReference type="GO" id="GO:0003676">
    <property type="term" value="F:nucleic acid binding"/>
    <property type="evidence" value="ECO:0007669"/>
    <property type="project" value="InterPro"/>
</dbReference>
<evidence type="ECO:0000313" key="5">
    <source>
        <dbReference type="Proteomes" id="UP000030764"/>
    </source>
</evidence>
<dbReference type="SUPFAM" id="SSF53098">
    <property type="entry name" value="Ribonuclease H-like"/>
    <property type="match status" value="1"/>
</dbReference>
<reference evidence="4 5" key="1">
    <citation type="journal article" date="2014" name="Nat. Genet.">
        <title>Genome and transcriptome of the porcine whipworm Trichuris suis.</title>
        <authorList>
            <person name="Jex A.R."/>
            <person name="Nejsum P."/>
            <person name="Schwarz E.M."/>
            <person name="Hu L."/>
            <person name="Young N.D."/>
            <person name="Hall R.S."/>
            <person name="Korhonen P.K."/>
            <person name="Liao S."/>
            <person name="Thamsborg S."/>
            <person name="Xia J."/>
            <person name="Xu P."/>
            <person name="Wang S."/>
            <person name="Scheerlinck J.P."/>
            <person name="Hofmann A."/>
            <person name="Sternberg P.W."/>
            <person name="Wang J."/>
            <person name="Gasser R.B."/>
        </authorList>
    </citation>
    <scope>NUCLEOTIDE SEQUENCE [LARGE SCALE GENOMIC DNA]</scope>
    <source>
        <strain evidence="4">DCEP-RM93F</strain>
        <strain evidence="3">DCEP-RM93M</strain>
    </source>
</reference>
<dbReference type="EMBL" id="KL363256">
    <property type="protein sequence ID" value="KFD50225.1"/>
    <property type="molecule type" value="Genomic_DNA"/>
</dbReference>
<accession>A0A085MSX4</accession>
<dbReference type="Proteomes" id="UP000030764">
    <property type="component" value="Unassembled WGS sequence"/>
</dbReference>
<dbReference type="InterPro" id="IPR036397">
    <property type="entry name" value="RNaseH_sf"/>
</dbReference>
<sequence length="479" mass="55350">MSRLSSGKPLLARSKLLHLSPFIDKDGTMRAQGRIDRADLPYNARHPLTLPRKHPLTDMIIDEANRMLHHGSVEQTLCELRQQYWIPRSRQATKKVQVLLPQVKTIPRSRQVTKKVQVYRYSYCRKWRGKPLVPIMAPLPAARLQAFRPPFTCVGFDYFGPILVLVRRSHEKRYGCIFTCLVTRAVHLEVSFLLDTDSFLMAFRRFINRRGTPAVVYSGNGTNVVAAERELRTSLKSWNQTKISEALTQRRIRWVFSPPLAPHFGEVWERLVRSAKLALRKTLNGRAVTDEVLSPWLLNSRPLTHISVDPRDPESLNPNHFLFGRPHPHIPSDVITEEEVSSRRRWRTAQAIVEAFWRRWLKEYVPCLIERRKWVRPTRALKVGDVVIVVDPQCPHGHWPLGRMTECKPGRDGVVRIAKVKTKHGSYFRPVAKLCLLDTEETDASEETLRNIGRPCNRNNDLPVPERTAQRDDPTARND</sequence>
<dbReference type="AlphaFoldDB" id="A0A085MSX4"/>
<dbReference type="Gene3D" id="3.30.420.10">
    <property type="entry name" value="Ribonuclease H-like superfamily/Ribonuclease H"/>
    <property type="match status" value="1"/>
</dbReference>
<protein>
    <recommendedName>
        <fullName evidence="2">DUF5641 domain-containing protein</fullName>
    </recommendedName>
</protein>
<dbReference type="PANTHER" id="PTHR47331:SF1">
    <property type="entry name" value="GAG-LIKE PROTEIN"/>
    <property type="match status" value="1"/>
</dbReference>
<organism evidence="4">
    <name type="scientific">Trichuris suis</name>
    <name type="common">pig whipworm</name>
    <dbReference type="NCBI Taxonomy" id="68888"/>
    <lineage>
        <taxon>Eukaryota</taxon>
        <taxon>Metazoa</taxon>
        <taxon>Ecdysozoa</taxon>
        <taxon>Nematoda</taxon>
        <taxon>Enoplea</taxon>
        <taxon>Dorylaimia</taxon>
        <taxon>Trichinellida</taxon>
        <taxon>Trichuridae</taxon>
        <taxon>Trichuris</taxon>
    </lineage>
</organism>
<evidence type="ECO:0000256" key="1">
    <source>
        <dbReference type="SAM" id="MobiDB-lite"/>
    </source>
</evidence>
<keyword evidence="5" id="KW-1185">Reference proteome</keyword>
<feature type="compositionally biased region" description="Basic and acidic residues" evidence="1">
    <location>
        <begin position="468"/>
        <end position="479"/>
    </location>
</feature>
<feature type="region of interest" description="Disordered" evidence="1">
    <location>
        <begin position="447"/>
        <end position="479"/>
    </location>
</feature>